<reference evidence="3 4" key="1">
    <citation type="submission" date="2020-12" db="EMBL/GenBank/DDBJ databases">
        <title>Vagococcus allomyrinae sp. nov. and Enterococcus lavae sp. nov., isolated from the larvae of Allomyrina dichotoma.</title>
        <authorList>
            <person name="Lee S.D."/>
        </authorList>
    </citation>
    <scope>NUCLEOTIDE SEQUENCE [LARGE SCALE GENOMIC DNA]</scope>
    <source>
        <strain evidence="3 4">BWM-S5</strain>
    </source>
</reference>
<comment type="caution">
    <text evidence="3">The sequence shown here is derived from an EMBL/GenBank/DDBJ whole genome shotgun (WGS) entry which is preliminary data.</text>
</comment>
<dbReference type="RefSeq" id="WP_209558738.1">
    <property type="nucleotide sequence ID" value="NZ_JAEDXU010000011.1"/>
</dbReference>
<dbReference type="InterPro" id="IPR017926">
    <property type="entry name" value="GATASE"/>
</dbReference>
<dbReference type="NCBIfam" id="TIGR00566">
    <property type="entry name" value="trpG_papA"/>
    <property type="match status" value="1"/>
</dbReference>
<dbReference type="InterPro" id="IPR029062">
    <property type="entry name" value="Class_I_gatase-like"/>
</dbReference>
<dbReference type="PANTHER" id="PTHR43418">
    <property type="entry name" value="MULTIFUNCTIONAL TRYPTOPHAN BIOSYNTHESIS PROTEIN-RELATED"/>
    <property type="match status" value="1"/>
</dbReference>
<dbReference type="PRINTS" id="PR00099">
    <property type="entry name" value="CPSGATASE"/>
</dbReference>
<proteinExistence type="predicted"/>
<keyword evidence="4" id="KW-1185">Reference proteome</keyword>
<dbReference type="PRINTS" id="PR00096">
    <property type="entry name" value="GATASE"/>
</dbReference>
<dbReference type="InterPro" id="IPR006221">
    <property type="entry name" value="TrpG/PapA_dom"/>
</dbReference>
<organism evidence="3 4">
    <name type="scientific">Enterococcus larvae</name>
    <dbReference type="NCBI Taxonomy" id="2794352"/>
    <lineage>
        <taxon>Bacteria</taxon>
        <taxon>Bacillati</taxon>
        <taxon>Bacillota</taxon>
        <taxon>Bacilli</taxon>
        <taxon>Lactobacillales</taxon>
        <taxon>Enterococcaceae</taxon>
        <taxon>Enterococcus</taxon>
    </lineage>
</organism>
<evidence type="ECO:0000256" key="1">
    <source>
        <dbReference type="ARBA" id="ARBA00022962"/>
    </source>
</evidence>
<keyword evidence="1" id="KW-0315">Glutamine amidotransferase</keyword>
<evidence type="ECO:0000313" key="3">
    <source>
        <dbReference type="EMBL" id="MBP1047959.1"/>
    </source>
</evidence>
<dbReference type="PRINTS" id="PR00097">
    <property type="entry name" value="ANTSNTHASEII"/>
</dbReference>
<gene>
    <name evidence="3" type="ORF">I6N96_16840</name>
</gene>
<dbReference type="PANTHER" id="PTHR43418:SF8">
    <property type="entry name" value="SYNTHASE COMPONENT II, PUTATIVE-RELATED"/>
    <property type="match status" value="1"/>
</dbReference>
<dbReference type="EMBL" id="JAEDXU010000011">
    <property type="protein sequence ID" value="MBP1047959.1"/>
    <property type="molecule type" value="Genomic_DNA"/>
</dbReference>
<dbReference type="PROSITE" id="PS51273">
    <property type="entry name" value="GATASE_TYPE_1"/>
    <property type="match status" value="1"/>
</dbReference>
<accession>A0ABS4CN48</accession>
<dbReference type="CDD" id="cd01743">
    <property type="entry name" value="GATase1_Anthranilate_Synthase"/>
    <property type="match status" value="1"/>
</dbReference>
<name>A0ABS4CN48_9ENTE</name>
<evidence type="ECO:0000313" key="4">
    <source>
        <dbReference type="Proteomes" id="UP000673375"/>
    </source>
</evidence>
<feature type="domain" description="Glutamine amidotransferase" evidence="2">
    <location>
        <begin position="3"/>
        <end position="184"/>
    </location>
</feature>
<dbReference type="Gene3D" id="3.40.50.880">
    <property type="match status" value="1"/>
</dbReference>
<evidence type="ECO:0000259" key="2">
    <source>
        <dbReference type="Pfam" id="PF00117"/>
    </source>
</evidence>
<protein>
    <submittedName>
        <fullName evidence="3">Aminodeoxychorismate/anthranilate synthase component II</fullName>
    </submittedName>
</protein>
<dbReference type="SUPFAM" id="SSF52317">
    <property type="entry name" value="Class I glutamine amidotransferase-like"/>
    <property type="match status" value="1"/>
</dbReference>
<dbReference type="Pfam" id="PF00117">
    <property type="entry name" value="GATase"/>
    <property type="match status" value="1"/>
</dbReference>
<sequence>MILLIDNYDSFTYNLAQLAGQTADLLIVRNDDPSLSMYAEQAEGIIISPGPGTPKETGEVLTVIRRFYKEKPILGICLGHQAIGFAFGETIAQAEQIYHGKSSVIRQSNGRLFQGLNETFSVIRYHSLVIDSASALKDFKVAARSEEDQEIMAIEHKVYPVFGIQFHPESIGTSEGAVMIHNFIQLCGGKDNE</sequence>
<dbReference type="Proteomes" id="UP000673375">
    <property type="component" value="Unassembled WGS sequence"/>
</dbReference>
<dbReference type="InterPro" id="IPR050472">
    <property type="entry name" value="Anth_synth/Amidotransfase"/>
</dbReference>